<dbReference type="PROSITE" id="PS51257">
    <property type="entry name" value="PROKAR_LIPOPROTEIN"/>
    <property type="match status" value="1"/>
</dbReference>
<keyword evidence="3" id="KW-0732">Signal</keyword>
<dbReference type="InterPro" id="IPR025997">
    <property type="entry name" value="SBP_2_dom"/>
</dbReference>
<dbReference type="RefSeq" id="WP_380224943.1">
    <property type="nucleotide sequence ID" value="NZ_JBHSOF010000009.1"/>
</dbReference>
<dbReference type="InterPro" id="IPR050555">
    <property type="entry name" value="Bact_Solute-Bind_Prot2"/>
</dbReference>
<protein>
    <submittedName>
        <fullName evidence="5">Substrate-binding domain-containing protein</fullName>
    </submittedName>
</protein>
<dbReference type="PANTHER" id="PTHR30036:SF7">
    <property type="entry name" value="ABC TRANSPORTER PERIPLASMIC-BINDING PROTEIN YPHF"/>
    <property type="match status" value="1"/>
</dbReference>
<feature type="signal peptide" evidence="3">
    <location>
        <begin position="1"/>
        <end position="29"/>
    </location>
</feature>
<sequence>MSTTRMSPVRRLRPVAVALAVLALTVAAAGCSSTGGKRAEEARAKASAAGGSAVTTPRWKVAMVTHAGAGDAFWDTVRKGAEQAAAKDNITFLYSNDAQTQNQVQLVQAAIDQKVDGLLVTLAKGDAMADVLGKAKAAGIPVITINSGQEFSARFGALTHIGQDESTAGQAAGGELAARGRKNVLCVIHEQGNVGQEQRCSGAQGRAGGAFQVLYVDGVNMPDARAAISAKLQADPAIDTVLTLSGPMAATGLQAIQDARRPVELDTFDLGTQVVSGLKAGTVGFAVDQQPYLQGYEGVDLLWLYRSNLDMLGGGKPVATGPQILTKENADALAEYVARGTR</sequence>
<dbReference type="PANTHER" id="PTHR30036">
    <property type="entry name" value="D-XYLOSE-BINDING PERIPLASMIC PROTEIN"/>
    <property type="match status" value="1"/>
</dbReference>
<dbReference type="Pfam" id="PF13407">
    <property type="entry name" value="Peripla_BP_4"/>
    <property type="match status" value="1"/>
</dbReference>
<dbReference type="SUPFAM" id="SSF53822">
    <property type="entry name" value="Periplasmic binding protein-like I"/>
    <property type="match status" value="1"/>
</dbReference>
<dbReference type="InterPro" id="IPR028082">
    <property type="entry name" value="Peripla_BP_I"/>
</dbReference>
<name>A0ABW0X0C0_9ACTN</name>
<evidence type="ECO:0000256" key="1">
    <source>
        <dbReference type="ARBA" id="ARBA00004196"/>
    </source>
</evidence>
<evidence type="ECO:0000256" key="3">
    <source>
        <dbReference type="SAM" id="SignalP"/>
    </source>
</evidence>
<reference evidence="6" key="1">
    <citation type="journal article" date="2019" name="Int. J. Syst. Evol. Microbiol.">
        <title>The Global Catalogue of Microorganisms (GCM) 10K type strain sequencing project: providing services to taxonomists for standard genome sequencing and annotation.</title>
        <authorList>
            <consortium name="The Broad Institute Genomics Platform"/>
            <consortium name="The Broad Institute Genome Sequencing Center for Infectious Disease"/>
            <person name="Wu L."/>
            <person name="Ma J."/>
        </authorList>
    </citation>
    <scope>NUCLEOTIDE SEQUENCE [LARGE SCALE GENOMIC DNA]</scope>
    <source>
        <strain evidence="6">CGMCC 4.1437</strain>
    </source>
</reference>
<comment type="caution">
    <text evidence="5">The sequence shown here is derived from an EMBL/GenBank/DDBJ whole genome shotgun (WGS) entry which is preliminary data.</text>
</comment>
<gene>
    <name evidence="5" type="ORF">ACFP3U_09890</name>
</gene>
<comment type="similarity">
    <text evidence="2">Belongs to the bacterial solute-binding protein 2 family.</text>
</comment>
<proteinExistence type="inferred from homology"/>
<comment type="subcellular location">
    <subcellularLocation>
        <location evidence="1">Cell envelope</location>
    </subcellularLocation>
</comment>
<evidence type="ECO:0000259" key="4">
    <source>
        <dbReference type="Pfam" id="PF13407"/>
    </source>
</evidence>
<organism evidence="5 6">
    <name type="scientific">Kitasatospora misakiensis</name>
    <dbReference type="NCBI Taxonomy" id="67330"/>
    <lineage>
        <taxon>Bacteria</taxon>
        <taxon>Bacillati</taxon>
        <taxon>Actinomycetota</taxon>
        <taxon>Actinomycetes</taxon>
        <taxon>Kitasatosporales</taxon>
        <taxon>Streptomycetaceae</taxon>
        <taxon>Kitasatospora</taxon>
    </lineage>
</organism>
<feature type="chain" id="PRO_5047540261" evidence="3">
    <location>
        <begin position="30"/>
        <end position="342"/>
    </location>
</feature>
<evidence type="ECO:0000313" key="6">
    <source>
        <dbReference type="Proteomes" id="UP001595975"/>
    </source>
</evidence>
<evidence type="ECO:0000256" key="2">
    <source>
        <dbReference type="ARBA" id="ARBA00007639"/>
    </source>
</evidence>
<evidence type="ECO:0000313" key="5">
    <source>
        <dbReference type="EMBL" id="MFC5663287.1"/>
    </source>
</evidence>
<feature type="domain" description="Periplasmic binding protein" evidence="4">
    <location>
        <begin position="63"/>
        <end position="304"/>
    </location>
</feature>
<accession>A0ABW0X0C0</accession>
<dbReference type="Proteomes" id="UP001595975">
    <property type="component" value="Unassembled WGS sequence"/>
</dbReference>
<keyword evidence="6" id="KW-1185">Reference proteome</keyword>
<dbReference type="EMBL" id="JBHSOF010000009">
    <property type="protein sequence ID" value="MFC5663287.1"/>
    <property type="molecule type" value="Genomic_DNA"/>
</dbReference>
<dbReference type="Gene3D" id="3.40.50.2300">
    <property type="match status" value="2"/>
</dbReference>